<dbReference type="Gene3D" id="1.10.8.10">
    <property type="entry name" value="DNA helicase RuvA subunit, C-terminal domain"/>
    <property type="match status" value="1"/>
</dbReference>
<dbReference type="GO" id="GO:0031624">
    <property type="term" value="F:ubiquitin conjugating enzyme binding"/>
    <property type="evidence" value="ECO:0007669"/>
    <property type="project" value="TreeGrafter"/>
</dbReference>
<evidence type="ECO:0000256" key="1">
    <source>
        <dbReference type="ARBA" id="ARBA00022786"/>
    </source>
</evidence>
<gene>
    <name evidence="4" type="ORF">LEMA_P109700.1</name>
</gene>
<dbReference type="HOGENOM" id="CLU_047042_1_0_1"/>
<dbReference type="EMBL" id="FP929129">
    <property type="protein sequence ID" value="CBX96705.1"/>
    <property type="molecule type" value="Genomic_DNA"/>
</dbReference>
<dbReference type="eggNOG" id="KOG3077">
    <property type="taxonomic scope" value="Eukaryota"/>
</dbReference>
<evidence type="ECO:0000256" key="2">
    <source>
        <dbReference type="RuleBase" id="RU410713"/>
    </source>
</evidence>
<dbReference type="AlphaFoldDB" id="E4ZZB0"/>
<dbReference type="SUPFAM" id="SSF46934">
    <property type="entry name" value="UBA-like"/>
    <property type="match status" value="1"/>
</dbReference>
<dbReference type="PANTHER" id="PTHR12281:SF31">
    <property type="entry name" value="DCN1-LIKE PROTEIN 3"/>
    <property type="match status" value="1"/>
</dbReference>
<keyword evidence="5" id="KW-1185">Reference proteome</keyword>
<name>E4ZZB0_LEPMJ</name>
<evidence type="ECO:0000259" key="3">
    <source>
        <dbReference type="PROSITE" id="PS51229"/>
    </source>
</evidence>
<comment type="function">
    <text evidence="2">Neddylation of cullins play an essential role in the regulation of SCF-type complexes activity.</text>
</comment>
<reference evidence="5" key="1">
    <citation type="journal article" date="2011" name="Nat. Commun.">
        <title>Effector diversification within compartments of the Leptosphaeria maculans genome affected by Repeat-Induced Point mutations.</title>
        <authorList>
            <person name="Rouxel T."/>
            <person name="Grandaubert J."/>
            <person name="Hane J.K."/>
            <person name="Hoede C."/>
            <person name="van de Wouw A.P."/>
            <person name="Couloux A."/>
            <person name="Dominguez V."/>
            <person name="Anthouard V."/>
            <person name="Bally P."/>
            <person name="Bourras S."/>
            <person name="Cozijnsen A.J."/>
            <person name="Ciuffetti L.M."/>
            <person name="Degrave A."/>
            <person name="Dilmaghani A."/>
            <person name="Duret L."/>
            <person name="Fudal I."/>
            <person name="Goodwin S.B."/>
            <person name="Gout L."/>
            <person name="Glaser N."/>
            <person name="Linglin J."/>
            <person name="Kema G.H.J."/>
            <person name="Lapalu N."/>
            <person name="Lawrence C.B."/>
            <person name="May K."/>
            <person name="Meyer M."/>
            <person name="Ollivier B."/>
            <person name="Poulain J."/>
            <person name="Schoch C.L."/>
            <person name="Simon A."/>
            <person name="Spatafora J.W."/>
            <person name="Stachowiak A."/>
            <person name="Turgeon B.G."/>
            <person name="Tyler B.M."/>
            <person name="Vincent D."/>
            <person name="Weissenbach J."/>
            <person name="Amselem J."/>
            <person name="Quesneville H."/>
            <person name="Oliver R.P."/>
            <person name="Wincker P."/>
            <person name="Balesdent M.-H."/>
            <person name="Howlett B.J."/>
        </authorList>
    </citation>
    <scope>NUCLEOTIDE SEQUENCE [LARGE SCALE GENOMIC DNA]</scope>
    <source>
        <strain evidence="5">JN3 / isolate v23.1.3 / race Av1-4-5-6-7-8</strain>
    </source>
</reference>
<dbReference type="Gene3D" id="1.10.238.10">
    <property type="entry name" value="EF-hand"/>
    <property type="match status" value="1"/>
</dbReference>
<dbReference type="GO" id="GO:0045116">
    <property type="term" value="P:protein neddylation"/>
    <property type="evidence" value="ECO:0007669"/>
    <property type="project" value="TreeGrafter"/>
</dbReference>
<dbReference type="InterPro" id="IPR005176">
    <property type="entry name" value="PONY_dom"/>
</dbReference>
<dbReference type="GO" id="GO:0032182">
    <property type="term" value="F:ubiquitin-like protein binding"/>
    <property type="evidence" value="ECO:0007669"/>
    <property type="project" value="TreeGrafter"/>
</dbReference>
<evidence type="ECO:0000313" key="5">
    <source>
        <dbReference type="Proteomes" id="UP000002668"/>
    </source>
</evidence>
<keyword evidence="1" id="KW-0833">Ubl conjugation pathway</keyword>
<dbReference type="InterPro" id="IPR042460">
    <property type="entry name" value="DCN1-like_PONY"/>
</dbReference>
<protein>
    <recommendedName>
        <fullName evidence="2">Defective in cullin neddylation protein</fullName>
    </recommendedName>
</protein>
<dbReference type="FunCoup" id="E4ZZB0">
    <property type="interactions" value="386"/>
</dbReference>
<dbReference type="Proteomes" id="UP000002668">
    <property type="component" value="Genome"/>
</dbReference>
<dbReference type="OMA" id="LWCKFLQ"/>
<dbReference type="Gene3D" id="1.10.238.200">
    <property type="entry name" value="Cullin, PONY binding domain"/>
    <property type="match status" value="1"/>
</dbReference>
<dbReference type="PANTHER" id="PTHR12281">
    <property type="entry name" value="RP42 RELATED"/>
    <property type="match status" value="1"/>
</dbReference>
<organism evidence="5">
    <name type="scientific">Leptosphaeria maculans (strain JN3 / isolate v23.1.3 / race Av1-4-5-6-7-8)</name>
    <name type="common">Blackleg fungus</name>
    <name type="synonym">Phoma lingam</name>
    <dbReference type="NCBI Taxonomy" id="985895"/>
    <lineage>
        <taxon>Eukaryota</taxon>
        <taxon>Fungi</taxon>
        <taxon>Dikarya</taxon>
        <taxon>Ascomycota</taxon>
        <taxon>Pezizomycotina</taxon>
        <taxon>Dothideomycetes</taxon>
        <taxon>Pleosporomycetidae</taxon>
        <taxon>Pleosporales</taxon>
        <taxon>Pleosporineae</taxon>
        <taxon>Leptosphaeriaceae</taxon>
        <taxon>Plenodomus</taxon>
        <taxon>Plenodomus lingam/Leptosphaeria maculans species complex</taxon>
    </lineage>
</organism>
<accession>E4ZZB0</accession>
<dbReference type="PROSITE" id="PS51229">
    <property type="entry name" value="DCUN1"/>
    <property type="match status" value="1"/>
</dbReference>
<dbReference type="InterPro" id="IPR014764">
    <property type="entry name" value="DCN-prot"/>
</dbReference>
<dbReference type="GO" id="GO:0000151">
    <property type="term" value="C:ubiquitin ligase complex"/>
    <property type="evidence" value="ECO:0007669"/>
    <property type="project" value="TreeGrafter"/>
</dbReference>
<dbReference type="Pfam" id="PF14555">
    <property type="entry name" value="UBA_4"/>
    <property type="match status" value="1"/>
</dbReference>
<dbReference type="VEuPathDB" id="FungiDB:LEMA_P109700.1"/>
<feature type="domain" description="DCUN1" evidence="3">
    <location>
        <begin position="58"/>
        <end position="261"/>
    </location>
</feature>
<dbReference type="GO" id="GO:0097602">
    <property type="term" value="F:cullin family protein binding"/>
    <property type="evidence" value="ECO:0007669"/>
    <property type="project" value="TreeGrafter"/>
</dbReference>
<dbReference type="STRING" id="985895.E4ZZB0"/>
<evidence type="ECO:0000313" key="4">
    <source>
        <dbReference type="EMBL" id="CBX96705.1"/>
    </source>
</evidence>
<dbReference type="InterPro" id="IPR009060">
    <property type="entry name" value="UBA-like_sf"/>
</dbReference>
<dbReference type="InParanoid" id="E4ZZB0"/>
<dbReference type="OrthoDB" id="27198at2759"/>
<proteinExistence type="predicted"/>
<dbReference type="Pfam" id="PF03556">
    <property type="entry name" value="Cullin_binding"/>
    <property type="match status" value="1"/>
</dbReference>
<sequence length="277" mass="31151">MPTVYSAQQKAAITQFINFTQLDRNTAIRALKSNGWDAQAAVNAHYGGGGGATGGSGAARTALNKIFDKYREPNTTEPDTIGAEGTMQYFADTDVNVEGLESLAVLEVVQAPTMGEMSREGFVNGWQERGCDSVQKQKDYIKTLKRELPSNKDLFLRVYKYTFAVAKAPGQKAVPLDMAIAYWELLFSSPLSPVQWSSSNTPWLSWWTEFLTSSWKKSVNKDMWNETLKFAQLTLTDEAMSFWNEESSWPSVIDEFVEWVKNEKRGGAKEEPMEEDY</sequence>